<protein>
    <recommendedName>
        <fullName evidence="3">HXXEE domain-containing protein</fullName>
    </recommendedName>
</protein>
<evidence type="ECO:0008006" key="3">
    <source>
        <dbReference type="Google" id="ProtNLM"/>
    </source>
</evidence>
<evidence type="ECO:0000313" key="2">
    <source>
        <dbReference type="Proteomes" id="UP001500886"/>
    </source>
</evidence>
<evidence type="ECO:0000313" key="1">
    <source>
        <dbReference type="EMBL" id="GAA2717187.1"/>
    </source>
</evidence>
<dbReference type="Proteomes" id="UP001500886">
    <property type="component" value="Unassembled WGS sequence"/>
</dbReference>
<organism evidence="1 2">
    <name type="scientific">Streptomyces luteosporeus</name>
    <dbReference type="NCBI Taxonomy" id="173856"/>
    <lineage>
        <taxon>Bacteria</taxon>
        <taxon>Bacillati</taxon>
        <taxon>Actinomycetota</taxon>
        <taxon>Actinomycetes</taxon>
        <taxon>Kitasatosporales</taxon>
        <taxon>Streptomycetaceae</taxon>
        <taxon>Streptomyces</taxon>
    </lineage>
</organism>
<accession>A0ABN3TS03</accession>
<keyword evidence="2" id="KW-1185">Reference proteome</keyword>
<gene>
    <name evidence="1" type="ORF">GCM10010315_29840</name>
</gene>
<dbReference type="EMBL" id="BAAASL010000010">
    <property type="protein sequence ID" value="GAA2717187.1"/>
    <property type="molecule type" value="Genomic_DNA"/>
</dbReference>
<dbReference type="Pfam" id="PF13787">
    <property type="entry name" value="HXXEE"/>
    <property type="match status" value="1"/>
</dbReference>
<reference evidence="1 2" key="1">
    <citation type="journal article" date="2019" name="Int. J. Syst. Evol. Microbiol.">
        <title>The Global Catalogue of Microorganisms (GCM) 10K type strain sequencing project: providing services to taxonomists for standard genome sequencing and annotation.</title>
        <authorList>
            <consortium name="The Broad Institute Genomics Platform"/>
            <consortium name="The Broad Institute Genome Sequencing Center for Infectious Disease"/>
            <person name="Wu L."/>
            <person name="Ma J."/>
        </authorList>
    </citation>
    <scope>NUCLEOTIDE SEQUENCE [LARGE SCALE GENOMIC DNA]</scope>
    <source>
        <strain evidence="1 2">JCM 4542</strain>
    </source>
</reference>
<proteinExistence type="predicted"/>
<name>A0ABN3TS03_9ACTN</name>
<dbReference type="InterPro" id="IPR025671">
    <property type="entry name" value="HXXEE"/>
</dbReference>
<comment type="caution">
    <text evidence="1">The sequence shown here is derived from an EMBL/GenBank/DDBJ whole genome shotgun (WGS) entry which is preliminary data.</text>
</comment>
<sequence length="212" mass="22366">MGLPVKRVRPAGARATVRAVVIDDGTEEKQPMDRTPDKEARDAIPAAVYWGLFAAWAANDLEELLAMAPWSKGAVPRLAARFPRVPRRVWSKVEVTQPQVNVAIGLMALFIAAAAADGARTRGRSAFFRTVLTGFGLHGLVHMGQSAAYRGYTPGVATSPTVVVPYSVWALARLRRAGVPAGSPALGLALLPVAAGAAQALGGRIARRRSAP</sequence>